<reference evidence="1 2" key="1">
    <citation type="journal article" date="2016" name="Nat. Commun.">
        <title>Thousands of microbial genomes shed light on interconnected biogeochemical processes in an aquifer system.</title>
        <authorList>
            <person name="Anantharaman K."/>
            <person name="Brown C.T."/>
            <person name="Hug L.A."/>
            <person name="Sharon I."/>
            <person name="Castelle C.J."/>
            <person name="Probst A.J."/>
            <person name="Thomas B.C."/>
            <person name="Singh A."/>
            <person name="Wilkins M.J."/>
            <person name="Karaoz U."/>
            <person name="Brodie E.L."/>
            <person name="Williams K.H."/>
            <person name="Hubbard S.S."/>
            <person name="Banfield J.F."/>
        </authorList>
    </citation>
    <scope>NUCLEOTIDE SEQUENCE [LARGE SCALE GENOMIC DNA]</scope>
</reference>
<accession>A0A1F4SQB5</accession>
<name>A0A1F4SQB5_UNCSA</name>
<dbReference type="STRING" id="1802579.A2310_07615"/>
<organism evidence="1 2">
    <name type="scientific">candidate division WOR-1 bacterium RIFOXYB2_FULL_37_13</name>
    <dbReference type="NCBI Taxonomy" id="1802579"/>
    <lineage>
        <taxon>Bacteria</taxon>
        <taxon>Bacillati</taxon>
        <taxon>Saganbacteria</taxon>
    </lineage>
</organism>
<dbReference type="AlphaFoldDB" id="A0A1F4SQB5"/>
<gene>
    <name evidence="1" type="ORF">A2310_07615</name>
</gene>
<evidence type="ECO:0000313" key="1">
    <source>
        <dbReference type="EMBL" id="OGC22615.1"/>
    </source>
</evidence>
<proteinExistence type="predicted"/>
<comment type="caution">
    <text evidence="1">The sequence shown here is derived from an EMBL/GenBank/DDBJ whole genome shotgun (WGS) entry which is preliminary data.</text>
</comment>
<evidence type="ECO:0000313" key="2">
    <source>
        <dbReference type="Proteomes" id="UP000178417"/>
    </source>
</evidence>
<dbReference type="EMBL" id="MEUB01000027">
    <property type="protein sequence ID" value="OGC22615.1"/>
    <property type="molecule type" value="Genomic_DNA"/>
</dbReference>
<dbReference type="Proteomes" id="UP000178417">
    <property type="component" value="Unassembled WGS sequence"/>
</dbReference>
<sequence>MAINLKSCDVDPKQYVEITNHNLKEINGIEREIAINNLVKELSNVSKIEYQICLLDLKSYLMNSYSYYPYHLRVKLKNILLYTRFLISNFLHSVKPKRPKQIDLIIDDWTKGIVFPFYGEELIGKLTKSYKCEFFNFNEFKGMNAIDVFLSFFKFIKCMLLAHRIINKHRIDLREYVFRSFANILSGKAIRKFYKPKLIISGHQNGFSTIKAKAAGAEVVLIPNGVSGYFGDTAFKYADHFISIGGKHFIEAASKFGCSFKNTYSFGALRVHNFNKKTKNRNFNIIYDLLWVGCGVDLLSDYSREGYTIQAECEAIKLINKYAAQTDLKVAYHCRHDDDVEKLKKLELFSEKIEYLPPTYSEKTKETKNVYEAVKESRLVMSSLSGVCHEAFAFGKKFAFVNMSGNVYLNYPYRNAGVEYNLSSKISFDEFVDEVKNKEVDPRDYIVQNPDYVKDLICIIDEVIKKY</sequence>
<protein>
    <submittedName>
        <fullName evidence="1">Uncharacterized protein</fullName>
    </submittedName>
</protein>